<dbReference type="FunFam" id="1.10.220.150:FF:000001">
    <property type="entry name" value="Arf-GAP with GTPase, ANK repeat and PH domain-containing protein 1"/>
    <property type="match status" value="1"/>
</dbReference>
<keyword evidence="4 8" id="KW-0863">Zinc-finger</keyword>
<gene>
    <name evidence="11" type="ORF">J437_LFUL000184</name>
</gene>
<dbReference type="PRINTS" id="PR00405">
    <property type="entry name" value="REVINTRACTNG"/>
</dbReference>
<keyword evidence="3" id="KW-0479">Metal-binding</keyword>
<evidence type="ECO:0000256" key="7">
    <source>
        <dbReference type="PROSITE-ProRule" id="PRU00023"/>
    </source>
</evidence>
<dbReference type="InterPro" id="IPR002110">
    <property type="entry name" value="Ankyrin_rpt"/>
</dbReference>
<dbReference type="PROSITE" id="PS50297">
    <property type="entry name" value="ANK_REP_REGION"/>
    <property type="match status" value="1"/>
</dbReference>
<dbReference type="InterPro" id="IPR038508">
    <property type="entry name" value="ArfGAP_dom_sf"/>
</dbReference>
<organism evidence="11 12">
    <name type="scientific">Ladona fulva</name>
    <name type="common">Scarce chaser dragonfly</name>
    <name type="synonym">Libellula fulva</name>
    <dbReference type="NCBI Taxonomy" id="123851"/>
    <lineage>
        <taxon>Eukaryota</taxon>
        <taxon>Metazoa</taxon>
        <taxon>Ecdysozoa</taxon>
        <taxon>Arthropoda</taxon>
        <taxon>Hexapoda</taxon>
        <taxon>Insecta</taxon>
        <taxon>Pterygota</taxon>
        <taxon>Palaeoptera</taxon>
        <taxon>Odonata</taxon>
        <taxon>Epiprocta</taxon>
        <taxon>Anisoptera</taxon>
        <taxon>Libelluloidea</taxon>
        <taxon>Libellulidae</taxon>
        <taxon>Ladona</taxon>
    </lineage>
</organism>
<dbReference type="InterPro" id="IPR037278">
    <property type="entry name" value="ARFGAP/RecO"/>
</dbReference>
<dbReference type="CDD" id="cd08836">
    <property type="entry name" value="ArfGap_AGAP"/>
    <property type="match status" value="1"/>
</dbReference>
<comment type="similarity">
    <text evidence="1">Belongs to the centaurin gamma-like family.</text>
</comment>
<dbReference type="GO" id="GO:0008270">
    <property type="term" value="F:zinc ion binding"/>
    <property type="evidence" value="ECO:0007669"/>
    <property type="project" value="UniProtKB-KW"/>
</dbReference>
<dbReference type="OrthoDB" id="6136903at2759"/>
<evidence type="ECO:0000256" key="5">
    <source>
        <dbReference type="ARBA" id="ARBA00022833"/>
    </source>
</evidence>
<reference evidence="11" key="2">
    <citation type="submission" date="2017-10" db="EMBL/GenBank/DDBJ databases">
        <title>Ladona fulva Genome sequencing and assembly.</title>
        <authorList>
            <person name="Murali S."/>
            <person name="Richards S."/>
            <person name="Bandaranaike D."/>
            <person name="Bellair M."/>
            <person name="Blankenburg K."/>
            <person name="Chao H."/>
            <person name="Dinh H."/>
            <person name="Doddapaneni H."/>
            <person name="Dugan-Rocha S."/>
            <person name="Elkadiri S."/>
            <person name="Gnanaolivu R."/>
            <person name="Hernandez B."/>
            <person name="Skinner E."/>
            <person name="Javaid M."/>
            <person name="Lee S."/>
            <person name="Li M."/>
            <person name="Ming W."/>
            <person name="Munidasa M."/>
            <person name="Muniz J."/>
            <person name="Nguyen L."/>
            <person name="Hughes D."/>
            <person name="Osuji N."/>
            <person name="Pu L.-L."/>
            <person name="Puazo M."/>
            <person name="Qu C."/>
            <person name="Quiroz J."/>
            <person name="Raj R."/>
            <person name="Weissenberger G."/>
            <person name="Xin Y."/>
            <person name="Zou X."/>
            <person name="Han Y."/>
            <person name="Worley K."/>
            <person name="Muzny D."/>
            <person name="Gibbs R."/>
        </authorList>
    </citation>
    <scope>NUCLEOTIDE SEQUENCE</scope>
    <source>
        <strain evidence="11">Sampled in the wild</strain>
    </source>
</reference>
<evidence type="ECO:0000256" key="1">
    <source>
        <dbReference type="ARBA" id="ARBA00005430"/>
    </source>
</evidence>
<evidence type="ECO:0000259" key="10">
    <source>
        <dbReference type="PROSITE" id="PS50115"/>
    </source>
</evidence>
<keyword evidence="2" id="KW-0343">GTPase activation</keyword>
<dbReference type="EMBL" id="KZ308556">
    <property type="protein sequence ID" value="KAG8231467.1"/>
    <property type="molecule type" value="Genomic_DNA"/>
</dbReference>
<dbReference type="Gene3D" id="1.25.40.20">
    <property type="entry name" value="Ankyrin repeat-containing domain"/>
    <property type="match status" value="1"/>
</dbReference>
<dbReference type="SUPFAM" id="SSF48403">
    <property type="entry name" value="Ankyrin repeat"/>
    <property type="match status" value="1"/>
</dbReference>
<feature type="region of interest" description="Disordered" evidence="9">
    <location>
        <begin position="97"/>
        <end position="118"/>
    </location>
</feature>
<dbReference type="SMART" id="SM00248">
    <property type="entry name" value="ANK"/>
    <property type="match status" value="1"/>
</dbReference>
<dbReference type="SUPFAM" id="SSF57863">
    <property type="entry name" value="ArfGap/RecO-like zinc finger"/>
    <property type="match status" value="1"/>
</dbReference>
<dbReference type="PANTHER" id="PTHR45819">
    <property type="entry name" value="CENTAURIN-GAMMA-1A"/>
    <property type="match status" value="1"/>
</dbReference>
<dbReference type="Gene3D" id="1.10.220.150">
    <property type="entry name" value="Arf GTPase activating protein"/>
    <property type="match status" value="1"/>
</dbReference>
<dbReference type="Pfam" id="PF00023">
    <property type="entry name" value="Ank"/>
    <property type="match status" value="1"/>
</dbReference>
<keyword evidence="5" id="KW-0862">Zinc</keyword>
<name>A0A8K0KAL8_LADFU</name>
<evidence type="ECO:0000313" key="11">
    <source>
        <dbReference type="EMBL" id="KAG8231467.1"/>
    </source>
</evidence>
<dbReference type="AlphaFoldDB" id="A0A8K0KAL8"/>
<evidence type="ECO:0000256" key="3">
    <source>
        <dbReference type="ARBA" id="ARBA00022723"/>
    </source>
</evidence>
<dbReference type="Proteomes" id="UP000792457">
    <property type="component" value="Unassembled WGS sequence"/>
</dbReference>
<dbReference type="SMART" id="SM00105">
    <property type="entry name" value="ArfGap"/>
    <property type="match status" value="1"/>
</dbReference>
<protein>
    <recommendedName>
        <fullName evidence="10">Arf-GAP domain-containing protein</fullName>
    </recommendedName>
</protein>
<dbReference type="PROSITE" id="PS50115">
    <property type="entry name" value="ARFGAP"/>
    <property type="match status" value="1"/>
</dbReference>
<keyword evidence="12" id="KW-1185">Reference proteome</keyword>
<comment type="caution">
    <text evidence="11">The sequence shown here is derived from an EMBL/GenBank/DDBJ whole genome shotgun (WGS) entry which is preliminary data.</text>
</comment>
<accession>A0A8K0KAL8</accession>
<keyword evidence="6 7" id="KW-0040">ANK repeat</keyword>
<feature type="domain" description="Arf-GAP" evidence="10">
    <location>
        <begin position="127"/>
        <end position="248"/>
    </location>
</feature>
<evidence type="ECO:0000256" key="2">
    <source>
        <dbReference type="ARBA" id="ARBA00022468"/>
    </source>
</evidence>
<feature type="repeat" description="ANK" evidence="7">
    <location>
        <begin position="287"/>
        <end position="319"/>
    </location>
</feature>
<evidence type="ECO:0000313" key="12">
    <source>
        <dbReference type="Proteomes" id="UP000792457"/>
    </source>
</evidence>
<dbReference type="InterPro" id="IPR001164">
    <property type="entry name" value="ArfGAP_dom"/>
</dbReference>
<sequence length="387" mass="41483">MVDVHGKEISLQYVTVKVPGQKPRGTKSVHTSATSIASTGGIGEGLASLSLVGKDKKITDNVLLTAFEKLKEPGARIHPPCSNDDAMLLSNSTHSQSFLNGSDKKMETPNGNESSKAKVQQNNLVDAASVQSIRLQLLGNTHCVDCDAPNPDWASLNLGVLMCIECSGIHRNLGSHISRVRSLGLDEWPPGHMSVMQAIGNSTANEIWEACTNGRAKPTPNSSREEKERWIRSKYEQKEFLVKISSDPPTGEQLVDAVCRSDMKAVALLLAHSNSPEHVNTTVSAVDLRTPLHLACAMGNLAMAQLLIWNNADVKAVDHEGRNCLSHARMAPNSSPNLPIPALASSTGSLVELLVLNGCPEPSRESGLGRRGPPPPEAFDRLPSSVI</sequence>
<proteinExistence type="inferred from homology"/>
<evidence type="ECO:0000256" key="4">
    <source>
        <dbReference type="ARBA" id="ARBA00022771"/>
    </source>
</evidence>
<reference evidence="11" key="1">
    <citation type="submission" date="2013-04" db="EMBL/GenBank/DDBJ databases">
        <authorList>
            <person name="Qu J."/>
            <person name="Murali S.C."/>
            <person name="Bandaranaike D."/>
            <person name="Bellair M."/>
            <person name="Blankenburg K."/>
            <person name="Chao H."/>
            <person name="Dinh H."/>
            <person name="Doddapaneni H."/>
            <person name="Downs B."/>
            <person name="Dugan-Rocha S."/>
            <person name="Elkadiri S."/>
            <person name="Gnanaolivu R.D."/>
            <person name="Hernandez B."/>
            <person name="Javaid M."/>
            <person name="Jayaseelan J.C."/>
            <person name="Lee S."/>
            <person name="Li M."/>
            <person name="Ming W."/>
            <person name="Munidasa M."/>
            <person name="Muniz J."/>
            <person name="Nguyen L."/>
            <person name="Ongeri F."/>
            <person name="Osuji N."/>
            <person name="Pu L.-L."/>
            <person name="Puazo M."/>
            <person name="Qu C."/>
            <person name="Quiroz J."/>
            <person name="Raj R."/>
            <person name="Weissenberger G."/>
            <person name="Xin Y."/>
            <person name="Zou X."/>
            <person name="Han Y."/>
            <person name="Richards S."/>
            <person name="Worley K."/>
            <person name="Muzny D."/>
            <person name="Gibbs R."/>
        </authorList>
    </citation>
    <scope>NUCLEOTIDE SEQUENCE</scope>
    <source>
        <strain evidence="11">Sampled in the wild</strain>
    </source>
</reference>
<evidence type="ECO:0000256" key="9">
    <source>
        <dbReference type="SAM" id="MobiDB-lite"/>
    </source>
</evidence>
<evidence type="ECO:0000256" key="6">
    <source>
        <dbReference type="ARBA" id="ARBA00023043"/>
    </source>
</evidence>
<dbReference type="PROSITE" id="PS50088">
    <property type="entry name" value="ANK_REPEAT"/>
    <property type="match status" value="1"/>
</dbReference>
<dbReference type="PANTHER" id="PTHR45819:SF5">
    <property type="entry name" value="CENTAURIN-GAMMA-1A"/>
    <property type="match status" value="1"/>
</dbReference>
<dbReference type="InterPro" id="IPR051282">
    <property type="entry name" value="Arf-GAP_GTPase_ANK_PH"/>
</dbReference>
<dbReference type="Pfam" id="PF01412">
    <property type="entry name" value="ArfGap"/>
    <property type="match status" value="1"/>
</dbReference>
<dbReference type="GO" id="GO:0005096">
    <property type="term" value="F:GTPase activator activity"/>
    <property type="evidence" value="ECO:0007669"/>
    <property type="project" value="UniProtKB-KW"/>
</dbReference>
<dbReference type="InterPro" id="IPR036770">
    <property type="entry name" value="Ankyrin_rpt-contain_sf"/>
</dbReference>
<evidence type="ECO:0000256" key="8">
    <source>
        <dbReference type="PROSITE-ProRule" id="PRU00288"/>
    </source>
</evidence>
<dbReference type="GO" id="GO:0003924">
    <property type="term" value="F:GTPase activity"/>
    <property type="evidence" value="ECO:0007669"/>
    <property type="project" value="TreeGrafter"/>
</dbReference>
<feature type="region of interest" description="Disordered" evidence="9">
    <location>
        <begin position="362"/>
        <end position="387"/>
    </location>
</feature>
<feature type="compositionally biased region" description="Polar residues" evidence="9">
    <location>
        <begin position="109"/>
        <end position="118"/>
    </location>
</feature>